<dbReference type="GO" id="GO:0022857">
    <property type="term" value="F:transmembrane transporter activity"/>
    <property type="evidence" value="ECO:0007669"/>
    <property type="project" value="UniProtKB-UniRule"/>
</dbReference>
<keyword evidence="4 9" id="KW-0997">Cell inner membrane</keyword>
<keyword evidence="3" id="KW-1003">Cell membrane</keyword>
<evidence type="ECO:0000256" key="6">
    <source>
        <dbReference type="ARBA" id="ARBA00022989"/>
    </source>
</evidence>
<keyword evidence="7 9" id="KW-0472">Membrane</keyword>
<keyword evidence="5 9" id="KW-0812">Transmembrane</keyword>
<comment type="subcellular location">
    <subcellularLocation>
        <location evidence="1 9">Cell inner membrane</location>
        <topology evidence="1 9">Multi-pass membrane protein</topology>
    </subcellularLocation>
</comment>
<feature type="transmembrane region" description="Helical" evidence="9">
    <location>
        <begin position="141"/>
        <end position="159"/>
    </location>
</feature>
<evidence type="ECO:0000256" key="7">
    <source>
        <dbReference type="ARBA" id="ARBA00023136"/>
    </source>
</evidence>
<keyword evidence="6 9" id="KW-1133">Transmembrane helix</keyword>
<dbReference type="Pfam" id="PF04290">
    <property type="entry name" value="DctQ"/>
    <property type="match status" value="1"/>
</dbReference>
<feature type="domain" description="Tripartite ATP-independent periplasmic transporters DctQ component" evidence="10">
    <location>
        <begin position="36"/>
        <end position="169"/>
    </location>
</feature>
<comment type="subunit">
    <text evidence="9">The complex comprises the extracytoplasmic solute receptor protein and the two transmembrane proteins.</text>
</comment>
<evidence type="ECO:0000259" key="10">
    <source>
        <dbReference type="Pfam" id="PF04290"/>
    </source>
</evidence>
<comment type="caution">
    <text evidence="11">The sequence shown here is derived from an EMBL/GenBank/DDBJ whole genome shotgun (WGS) entry which is preliminary data.</text>
</comment>
<dbReference type="PANTHER" id="PTHR35011:SF4">
    <property type="entry name" value="SLL1102 PROTEIN"/>
    <property type="match status" value="1"/>
</dbReference>
<evidence type="ECO:0000256" key="9">
    <source>
        <dbReference type="RuleBase" id="RU369079"/>
    </source>
</evidence>
<dbReference type="GO" id="GO:0005886">
    <property type="term" value="C:plasma membrane"/>
    <property type="evidence" value="ECO:0007669"/>
    <property type="project" value="UniProtKB-SubCell"/>
</dbReference>
<gene>
    <name evidence="11" type="ORF">HNQ73_001445</name>
</gene>
<accession>A0A841K8P3</accession>
<protein>
    <recommendedName>
        <fullName evidence="9">TRAP transporter small permease protein</fullName>
    </recommendedName>
</protein>
<comment type="function">
    <text evidence="9">Part of the tripartite ATP-independent periplasmic (TRAP) transport system.</text>
</comment>
<evidence type="ECO:0000256" key="5">
    <source>
        <dbReference type="ARBA" id="ARBA00022692"/>
    </source>
</evidence>
<feature type="transmembrane region" description="Helical" evidence="9">
    <location>
        <begin position="61"/>
        <end position="78"/>
    </location>
</feature>
<evidence type="ECO:0000256" key="8">
    <source>
        <dbReference type="ARBA" id="ARBA00038436"/>
    </source>
</evidence>
<evidence type="ECO:0000256" key="1">
    <source>
        <dbReference type="ARBA" id="ARBA00004429"/>
    </source>
</evidence>
<evidence type="ECO:0000256" key="2">
    <source>
        <dbReference type="ARBA" id="ARBA00022448"/>
    </source>
</evidence>
<evidence type="ECO:0000313" key="12">
    <source>
        <dbReference type="Proteomes" id="UP000588017"/>
    </source>
</evidence>
<keyword evidence="2 9" id="KW-0813">Transport</keyword>
<proteinExistence type="inferred from homology"/>
<keyword evidence="12" id="KW-1185">Reference proteome</keyword>
<dbReference type="Proteomes" id="UP000588017">
    <property type="component" value="Unassembled WGS sequence"/>
</dbReference>
<dbReference type="InterPro" id="IPR007387">
    <property type="entry name" value="TRAP_DctQ"/>
</dbReference>
<feature type="transmembrane region" description="Helical" evidence="9">
    <location>
        <begin position="99"/>
        <end position="121"/>
    </location>
</feature>
<dbReference type="InterPro" id="IPR055348">
    <property type="entry name" value="DctQ"/>
</dbReference>
<dbReference type="RefSeq" id="WP_183333696.1">
    <property type="nucleotide sequence ID" value="NZ_BMHX01000003.1"/>
</dbReference>
<evidence type="ECO:0000256" key="4">
    <source>
        <dbReference type="ARBA" id="ARBA00022519"/>
    </source>
</evidence>
<comment type="similarity">
    <text evidence="8 9">Belongs to the TRAP transporter small permease family.</text>
</comment>
<evidence type="ECO:0000313" key="11">
    <source>
        <dbReference type="EMBL" id="MBB6167822.1"/>
    </source>
</evidence>
<organism evidence="11 12">
    <name type="scientific">Chelatococcus composti</name>
    <dbReference type="NCBI Taxonomy" id="1743235"/>
    <lineage>
        <taxon>Bacteria</taxon>
        <taxon>Pseudomonadati</taxon>
        <taxon>Pseudomonadota</taxon>
        <taxon>Alphaproteobacteria</taxon>
        <taxon>Hyphomicrobiales</taxon>
        <taxon>Chelatococcaceae</taxon>
        <taxon>Chelatococcus</taxon>
    </lineage>
</organism>
<reference evidence="11 12" key="1">
    <citation type="submission" date="2020-08" db="EMBL/GenBank/DDBJ databases">
        <title>Genomic Encyclopedia of Type Strains, Phase IV (KMG-IV): sequencing the most valuable type-strain genomes for metagenomic binning, comparative biology and taxonomic classification.</title>
        <authorList>
            <person name="Goeker M."/>
        </authorList>
    </citation>
    <scope>NUCLEOTIDE SEQUENCE [LARGE SCALE GENOMIC DNA]</scope>
    <source>
        <strain evidence="11 12">DSM 101465</strain>
    </source>
</reference>
<name>A0A841K8P3_9HYPH</name>
<sequence length="179" mass="19141">MPNAQPARRLPARLAAALETPVVAIGNLVAWCAILMVIVEFAVVLMRYVFGIGSVALQESVIYLHAATFMLACGAVLARDGHVRVDVVYGRIGARWQALVDLLGALLFVVPLAVLTFHVSLPYVARSWTILEGSRETSGLPFVYLLKTLIPAFAVLLAVQGISMALRAFAALAAGNGER</sequence>
<feature type="transmembrane region" description="Helical" evidence="9">
    <location>
        <begin position="21"/>
        <end position="49"/>
    </location>
</feature>
<evidence type="ECO:0000256" key="3">
    <source>
        <dbReference type="ARBA" id="ARBA00022475"/>
    </source>
</evidence>
<dbReference type="AlphaFoldDB" id="A0A841K8P3"/>
<dbReference type="PANTHER" id="PTHR35011">
    <property type="entry name" value="2,3-DIKETO-L-GULONATE TRAP TRANSPORTER SMALL PERMEASE PROTEIN YIAM"/>
    <property type="match status" value="1"/>
</dbReference>
<dbReference type="EMBL" id="JACHEH010000003">
    <property type="protein sequence ID" value="MBB6167822.1"/>
    <property type="molecule type" value="Genomic_DNA"/>
</dbReference>